<dbReference type="InterPro" id="IPR009000">
    <property type="entry name" value="Transl_B-barrel_sf"/>
</dbReference>
<dbReference type="PROSITE" id="PS01105">
    <property type="entry name" value="RIBOSOMAL_L35AE"/>
    <property type="match status" value="1"/>
</dbReference>
<dbReference type="PANTHER" id="PTHR10902">
    <property type="entry name" value="60S RIBOSOMAL PROTEIN L35A"/>
    <property type="match status" value="1"/>
</dbReference>
<name>C1LIX8_SCHJA</name>
<reference evidence="7" key="1">
    <citation type="journal article" date="2009" name="Nature">
        <title>The Schistosoma japonicum genome reveals features of host-parasite interplay.</title>
        <authorList>
            <person name="Liu F."/>
            <person name="Zhou Y."/>
            <person name="Wang Z.Q."/>
            <person name="Lu G."/>
            <person name="Zheng H."/>
            <person name="Brindley P.J."/>
            <person name="McManus D.P."/>
            <person name="Blair D."/>
            <person name="Zhang Q.H."/>
            <person name="Zhong Y."/>
            <person name="Wang S."/>
            <person name="Han Z.G."/>
            <person name="Chen Z."/>
        </authorList>
    </citation>
    <scope>NUCLEOTIDE SEQUENCE</scope>
    <source>
        <strain evidence="7">Anhui</strain>
    </source>
</reference>
<sequence length="416" mass="46703">MEELQIAFVGSPPPSGEEICASDINFDRTLPGLHQYLGTDFVDVGGRTFLEPGSETHMYAFYRKDVVLVPGHSLPLIPYDPLESDLLQKINKEKKSLIFLPGYQDHASLEDFVGCIGTTADLVAICIPDSSENAPIRAMFIGRQRIRITKATRDSSYPLVCYGKILPEASFDREMASHPLGWGLIPRSWSRFGRDPLPTRLNTHSCNESTKISTSVVSAKSSNTRSSLSSPPSHSLPINLCIPPAGNAFSIFDSRLSTWRNTGPSKLEAAADPTKVTYSPIYKHRRVDMAKNTETVGAKHKQRLKRPGRLYVKATFTGYRRGLRNQHESTALLRIDGVTEKKSTEFYLGKRCVYVYRAEKKKVFPRRQKPTKIRVIWGKIMRPHGNSGIVRARFKHNLPASAMGKRIRVMLYPSRV</sequence>
<dbReference type="EMBL" id="FN318928">
    <property type="protein sequence ID" value="CAX74656.1"/>
    <property type="molecule type" value="mRNA"/>
</dbReference>
<dbReference type="FunFam" id="2.40.10.190:FF:000001">
    <property type="entry name" value="60S ribosomal protein L35a"/>
    <property type="match status" value="1"/>
</dbReference>
<evidence type="ECO:0000256" key="6">
    <source>
        <dbReference type="SAM" id="MobiDB-lite"/>
    </source>
</evidence>
<evidence type="ECO:0000256" key="5">
    <source>
        <dbReference type="ARBA" id="ARBA00035530"/>
    </source>
</evidence>
<feature type="compositionally biased region" description="Low complexity" evidence="6">
    <location>
        <begin position="218"/>
        <end position="234"/>
    </location>
</feature>
<dbReference type="Pfam" id="PF01247">
    <property type="entry name" value="Ribosomal_L35Ae"/>
    <property type="match status" value="1"/>
</dbReference>
<dbReference type="GO" id="GO:0003735">
    <property type="term" value="F:structural constituent of ribosome"/>
    <property type="evidence" value="ECO:0007669"/>
    <property type="project" value="InterPro"/>
</dbReference>
<dbReference type="GO" id="GO:0006412">
    <property type="term" value="P:translation"/>
    <property type="evidence" value="ECO:0007669"/>
    <property type="project" value="InterPro"/>
</dbReference>
<dbReference type="Gene3D" id="2.40.10.190">
    <property type="entry name" value="translation elongation factor selb, chain A, domain 4"/>
    <property type="match status" value="1"/>
</dbReference>
<feature type="region of interest" description="Disordered" evidence="6">
    <location>
        <begin position="212"/>
        <end position="234"/>
    </location>
</feature>
<evidence type="ECO:0000256" key="1">
    <source>
        <dbReference type="ARBA" id="ARBA00009269"/>
    </source>
</evidence>
<accession>C1LIX8</accession>
<proteinExistence type="evidence at transcript level"/>
<keyword evidence="3" id="KW-0687">Ribonucleoprotein</keyword>
<reference evidence="7" key="2">
    <citation type="submission" date="2009-03" db="EMBL/GenBank/DDBJ databases">
        <authorList>
            <person name="Gang L."/>
        </authorList>
    </citation>
    <scope>NUCLEOTIDE SEQUENCE</scope>
    <source>
        <strain evidence="7">Anhui</strain>
    </source>
</reference>
<organism evidence="7">
    <name type="scientific">Schistosoma japonicum</name>
    <name type="common">Blood fluke</name>
    <dbReference type="NCBI Taxonomy" id="6182"/>
    <lineage>
        <taxon>Eukaryota</taxon>
        <taxon>Metazoa</taxon>
        <taxon>Spiralia</taxon>
        <taxon>Lophotrochozoa</taxon>
        <taxon>Platyhelminthes</taxon>
        <taxon>Trematoda</taxon>
        <taxon>Digenea</taxon>
        <taxon>Strigeidida</taxon>
        <taxon>Schistosomatoidea</taxon>
        <taxon>Schistosomatidae</taxon>
        <taxon>Schistosoma</taxon>
    </lineage>
</organism>
<dbReference type="InterPro" id="IPR001780">
    <property type="entry name" value="Ribosomal_eL33"/>
</dbReference>
<dbReference type="Gene3D" id="2.30.130.40">
    <property type="entry name" value="LON domain-like"/>
    <property type="match status" value="1"/>
</dbReference>
<dbReference type="GO" id="GO:0005840">
    <property type="term" value="C:ribosome"/>
    <property type="evidence" value="ECO:0007669"/>
    <property type="project" value="UniProtKB-KW"/>
</dbReference>
<dbReference type="GO" id="GO:1990904">
    <property type="term" value="C:ribonucleoprotein complex"/>
    <property type="evidence" value="ECO:0007669"/>
    <property type="project" value="UniProtKB-KW"/>
</dbReference>
<evidence type="ECO:0000313" key="7">
    <source>
        <dbReference type="EMBL" id="CAX74656.1"/>
    </source>
</evidence>
<dbReference type="InterPro" id="IPR046336">
    <property type="entry name" value="Lon_prtase_N_sf"/>
</dbReference>
<evidence type="ECO:0000256" key="2">
    <source>
        <dbReference type="ARBA" id="ARBA00022980"/>
    </source>
</evidence>
<evidence type="ECO:0000256" key="3">
    <source>
        <dbReference type="ARBA" id="ARBA00023274"/>
    </source>
</evidence>
<dbReference type="InterPro" id="IPR018266">
    <property type="entry name" value="Ribosomal_eL33_CS"/>
</dbReference>
<keyword evidence="2 7" id="KW-0689">Ribosomal protein</keyword>
<comment type="similarity">
    <text evidence="1">Belongs to the eukaryotic ribosomal protein eL33 family.</text>
</comment>
<protein>
    <recommendedName>
        <fullName evidence="4">Large ribosomal subunit protein eL33</fullName>
    </recommendedName>
    <alternativeName>
        <fullName evidence="5">60S ribosomal protein L35a</fullName>
    </alternativeName>
</protein>
<dbReference type="SUPFAM" id="SSF50447">
    <property type="entry name" value="Translation proteins"/>
    <property type="match status" value="1"/>
</dbReference>
<dbReference type="AlphaFoldDB" id="C1LIX8"/>
<dbReference type="HAMAP" id="MF_00573">
    <property type="entry name" value="Ribosomal_eL33"/>
    <property type="match status" value="1"/>
</dbReference>
<dbReference type="InterPro" id="IPR038661">
    <property type="entry name" value="Ribosomal_eL33_sf"/>
</dbReference>
<evidence type="ECO:0000256" key="4">
    <source>
        <dbReference type="ARBA" id="ARBA00035228"/>
    </source>
</evidence>